<name>A0ABR5VX93_9VIBR</name>
<comment type="caution">
    <text evidence="1">The sequence shown here is derived from an EMBL/GenBank/DDBJ whole genome shotgun (WGS) entry which is preliminary data.</text>
</comment>
<dbReference type="EMBL" id="LOBP01000186">
    <property type="protein sequence ID" value="KYN81850.1"/>
    <property type="molecule type" value="Genomic_DNA"/>
</dbReference>
<reference evidence="1 2" key="1">
    <citation type="submission" date="2015-12" db="EMBL/GenBank/DDBJ databases">
        <authorList>
            <person name="Tarr C.L."/>
            <person name="Gladney L.M."/>
        </authorList>
    </citation>
    <scope>NUCLEOTIDE SEQUENCE [LARGE SCALE GENOMIC DNA]</scope>
    <source>
        <strain evidence="1 2">1048-83</strain>
    </source>
</reference>
<evidence type="ECO:0000313" key="2">
    <source>
        <dbReference type="Proteomes" id="UP000075609"/>
    </source>
</evidence>
<protein>
    <submittedName>
        <fullName evidence="1">Uncharacterized protein</fullName>
    </submittedName>
</protein>
<sequence>MERGVITSPMSFQFNMTGFSVSSAITPEMIRYYLLYWDKLIVPDNNLISFGLPDEKDLLGSGKLLRPRSEMYGRFHSEEIGQAIISEQCKWADFFKKDPTTDWVVHQHGAKQIYLTEESSDYKNTLRFKLSNALPVPSKDVNINEVLEFKEFRSSELAALHECLDELYIEVLRSPDADLSSKQAVERLTESINNLDRVSKERFRFFNKFDIEPQYSLNFKDVINYATGAGLIGAGTKAMPTIAAGQSIDLLTGYTIPIATLVGAAVGFMSGLSISVKPTKAPRTNQDQKHLSYLVNASKLGLVTL</sequence>
<evidence type="ECO:0000313" key="1">
    <source>
        <dbReference type="EMBL" id="KYN81850.1"/>
    </source>
</evidence>
<dbReference type="InterPro" id="IPR046203">
    <property type="entry name" value="DUF6236"/>
</dbReference>
<proteinExistence type="predicted"/>
<gene>
    <name evidence="1" type="ORF">ATY35_19825</name>
</gene>
<organism evidence="1 2">
    <name type="scientific">Vibrio cidicii</name>
    <dbReference type="NCBI Taxonomy" id="1763883"/>
    <lineage>
        <taxon>Bacteria</taxon>
        <taxon>Pseudomonadati</taxon>
        <taxon>Pseudomonadota</taxon>
        <taxon>Gammaproteobacteria</taxon>
        <taxon>Vibrionales</taxon>
        <taxon>Vibrionaceae</taxon>
        <taxon>Vibrio</taxon>
    </lineage>
</organism>
<dbReference type="RefSeq" id="WP_061900800.1">
    <property type="nucleotide sequence ID" value="NZ_CAXYEW010000055.1"/>
</dbReference>
<dbReference type="Pfam" id="PF19749">
    <property type="entry name" value="DUF6236"/>
    <property type="match status" value="1"/>
</dbReference>
<dbReference type="Proteomes" id="UP000075609">
    <property type="component" value="Unassembled WGS sequence"/>
</dbReference>
<accession>A0ABR5VX93</accession>
<keyword evidence="2" id="KW-1185">Reference proteome</keyword>